<organism evidence="2 3">
    <name type="scientific">Rubroshorea leprosula</name>
    <dbReference type="NCBI Taxonomy" id="152421"/>
    <lineage>
        <taxon>Eukaryota</taxon>
        <taxon>Viridiplantae</taxon>
        <taxon>Streptophyta</taxon>
        <taxon>Embryophyta</taxon>
        <taxon>Tracheophyta</taxon>
        <taxon>Spermatophyta</taxon>
        <taxon>Magnoliopsida</taxon>
        <taxon>eudicotyledons</taxon>
        <taxon>Gunneridae</taxon>
        <taxon>Pentapetalae</taxon>
        <taxon>rosids</taxon>
        <taxon>malvids</taxon>
        <taxon>Malvales</taxon>
        <taxon>Dipterocarpaceae</taxon>
        <taxon>Rubroshorea</taxon>
    </lineage>
</organism>
<evidence type="ECO:0000256" key="1">
    <source>
        <dbReference type="SAM" id="MobiDB-lite"/>
    </source>
</evidence>
<accession>A0AAV5KWX2</accession>
<proteinExistence type="predicted"/>
<feature type="region of interest" description="Disordered" evidence="1">
    <location>
        <begin position="21"/>
        <end position="44"/>
    </location>
</feature>
<evidence type="ECO:0000313" key="3">
    <source>
        <dbReference type="Proteomes" id="UP001054252"/>
    </source>
</evidence>
<name>A0AAV5KWX2_9ROSI</name>
<evidence type="ECO:0000313" key="2">
    <source>
        <dbReference type="EMBL" id="GKV29117.1"/>
    </source>
</evidence>
<gene>
    <name evidence="2" type="ORF">SLEP1_g38081</name>
</gene>
<dbReference type="Proteomes" id="UP001054252">
    <property type="component" value="Unassembled WGS sequence"/>
</dbReference>
<dbReference type="AlphaFoldDB" id="A0AAV5KWX2"/>
<protein>
    <submittedName>
        <fullName evidence="2">Uncharacterized protein</fullName>
    </submittedName>
</protein>
<feature type="compositionally biased region" description="Gly residues" evidence="1">
    <location>
        <begin position="29"/>
        <end position="44"/>
    </location>
</feature>
<dbReference type="EMBL" id="BPVZ01000082">
    <property type="protein sequence ID" value="GKV29117.1"/>
    <property type="molecule type" value="Genomic_DNA"/>
</dbReference>
<keyword evidence="3" id="KW-1185">Reference proteome</keyword>
<reference evidence="2 3" key="1">
    <citation type="journal article" date="2021" name="Commun. Biol.">
        <title>The genome of Shorea leprosula (Dipterocarpaceae) highlights the ecological relevance of drought in aseasonal tropical rainforests.</title>
        <authorList>
            <person name="Ng K.K.S."/>
            <person name="Kobayashi M.J."/>
            <person name="Fawcett J.A."/>
            <person name="Hatakeyama M."/>
            <person name="Paape T."/>
            <person name="Ng C.H."/>
            <person name="Ang C.C."/>
            <person name="Tnah L.H."/>
            <person name="Lee C.T."/>
            <person name="Nishiyama T."/>
            <person name="Sese J."/>
            <person name="O'Brien M.J."/>
            <person name="Copetti D."/>
            <person name="Mohd Noor M.I."/>
            <person name="Ong R.C."/>
            <person name="Putra M."/>
            <person name="Sireger I.Z."/>
            <person name="Indrioko S."/>
            <person name="Kosugi Y."/>
            <person name="Izuno A."/>
            <person name="Isagi Y."/>
            <person name="Lee S.L."/>
            <person name="Shimizu K.K."/>
        </authorList>
    </citation>
    <scope>NUCLEOTIDE SEQUENCE [LARGE SCALE GENOMIC DNA]</scope>
    <source>
        <strain evidence="2">214</strain>
    </source>
</reference>
<dbReference type="PANTHER" id="PTHR33181">
    <property type="entry name" value="OS01G0778500 PROTEIN"/>
    <property type="match status" value="1"/>
</dbReference>
<sequence>MHWWKKMRRLRRVWISVSSKFKPRKSKGGRGGGKGAACGGSDGGGSLLNLEDDVHTCEYKDVQVMWNLLNRHKLEHAEVATAAAFAKPIKCS</sequence>
<comment type="caution">
    <text evidence="2">The sequence shown here is derived from an EMBL/GenBank/DDBJ whole genome shotgun (WGS) entry which is preliminary data.</text>
</comment>
<dbReference type="PANTHER" id="PTHR33181:SF19">
    <property type="entry name" value="OS04G0658200 PROTEIN"/>
    <property type="match status" value="1"/>
</dbReference>